<feature type="transmembrane region" description="Helical" evidence="8">
    <location>
        <begin position="455"/>
        <end position="478"/>
    </location>
</feature>
<feature type="transmembrane region" description="Helical" evidence="8">
    <location>
        <begin position="77"/>
        <end position="99"/>
    </location>
</feature>
<feature type="transmembrane region" description="Helical" evidence="8">
    <location>
        <begin position="563"/>
        <end position="589"/>
    </location>
</feature>
<feature type="transmembrane region" description="Helical" evidence="8">
    <location>
        <begin position="45"/>
        <end position="65"/>
    </location>
</feature>
<dbReference type="AlphaFoldDB" id="A0A402CSR3"/>
<dbReference type="KEGG" id="ccot:CCAX7_30350"/>
<feature type="transmembrane region" description="Helical" evidence="8">
    <location>
        <begin position="292"/>
        <end position="311"/>
    </location>
</feature>
<feature type="transmembrane region" description="Helical" evidence="8">
    <location>
        <begin position="159"/>
        <end position="182"/>
    </location>
</feature>
<proteinExistence type="inferred from homology"/>
<gene>
    <name evidence="9" type="ORF">CCAX7_30350</name>
</gene>
<feature type="transmembrane region" description="Helical" evidence="8">
    <location>
        <begin position="341"/>
        <end position="364"/>
    </location>
</feature>
<evidence type="ECO:0000256" key="6">
    <source>
        <dbReference type="ARBA" id="ARBA00023136"/>
    </source>
</evidence>
<dbReference type="OrthoDB" id="178434at2"/>
<feature type="transmembrane region" description="Helical" evidence="8">
    <location>
        <begin position="119"/>
        <end position="147"/>
    </location>
</feature>
<keyword evidence="3" id="KW-0813">Transport</keyword>
<comment type="subcellular location">
    <subcellularLocation>
        <location evidence="1">Membrane</location>
        <topology evidence="1">Multi-pass membrane protein</topology>
    </subcellularLocation>
</comment>
<dbReference type="RefSeq" id="WP_119320439.1">
    <property type="nucleotide sequence ID" value="NZ_AP025739.1"/>
</dbReference>
<feature type="compositionally biased region" description="Basic and acidic residues" evidence="7">
    <location>
        <begin position="663"/>
        <end position="672"/>
    </location>
</feature>
<dbReference type="PANTHER" id="PTHR48086:SF7">
    <property type="entry name" value="SODIUM-SOLUTE SYMPORTER-RELATED"/>
    <property type="match status" value="1"/>
</dbReference>
<keyword evidence="6 8" id="KW-0472">Membrane</keyword>
<dbReference type="PANTHER" id="PTHR48086">
    <property type="entry name" value="SODIUM/PROLINE SYMPORTER-RELATED"/>
    <property type="match status" value="1"/>
</dbReference>
<feature type="region of interest" description="Disordered" evidence="7">
    <location>
        <begin position="644"/>
        <end position="672"/>
    </location>
</feature>
<dbReference type="GO" id="GO:0005886">
    <property type="term" value="C:plasma membrane"/>
    <property type="evidence" value="ECO:0007669"/>
    <property type="project" value="TreeGrafter"/>
</dbReference>
<evidence type="ECO:0000313" key="9">
    <source>
        <dbReference type="EMBL" id="BDI30984.1"/>
    </source>
</evidence>
<keyword evidence="10" id="KW-1185">Reference proteome</keyword>
<feature type="transmembrane region" description="Helical" evidence="8">
    <location>
        <begin position="425"/>
        <end position="448"/>
    </location>
</feature>
<reference evidence="9 10" key="1">
    <citation type="journal article" date="2019" name="Int. J. Syst. Evol. Microbiol.">
        <title>Capsulimonas corticalis gen. nov., sp. nov., an aerobic capsulated bacterium, of a novel bacterial order, Capsulimonadales ord. nov., of the class Armatimonadia of the phylum Armatimonadetes.</title>
        <authorList>
            <person name="Li J."/>
            <person name="Kudo C."/>
            <person name="Tonouchi A."/>
        </authorList>
    </citation>
    <scope>NUCLEOTIDE SEQUENCE [LARGE SCALE GENOMIC DNA]</scope>
    <source>
        <strain evidence="9 10">AX-7</strain>
    </source>
</reference>
<evidence type="ECO:0000256" key="4">
    <source>
        <dbReference type="ARBA" id="ARBA00022692"/>
    </source>
</evidence>
<dbReference type="GO" id="GO:0022857">
    <property type="term" value="F:transmembrane transporter activity"/>
    <property type="evidence" value="ECO:0007669"/>
    <property type="project" value="InterPro"/>
</dbReference>
<protein>
    <submittedName>
        <fullName evidence="9">Uncharacterized protein</fullName>
    </submittedName>
</protein>
<dbReference type="Proteomes" id="UP000287394">
    <property type="component" value="Chromosome"/>
</dbReference>
<feature type="transmembrane region" description="Helical" evidence="8">
    <location>
        <begin position="601"/>
        <end position="624"/>
    </location>
</feature>
<feature type="transmembrane region" description="Helical" evidence="8">
    <location>
        <begin position="490"/>
        <end position="515"/>
    </location>
</feature>
<sequence>MNLSWIDWTIVFASIILIRLVSWRTRSLMRGVADFLSANRTAGRYLLTISGEMGGFGVITLVAGFQAFTAAGFPTLWWSMMSMPLGLIFAMTGWVFYRLRETRALTVAQFFEMRYSRKFRIFAGLLCWLSGIINFGIFPAIAARFLIYFCGLPNVFTVAGIHIATYPALMIADLGLALFFVSNGGQISVMVTECVQGMVALFAYIAIAVAVIALIPWNHAVAAMNTAPADASMLNPFHTAGVQDFNAWFYLIGIFLSTYGFQTWLGAQGFMTSARNPHEQRMGNLISGWRRAPLTLVGLVLPLAAFTVMHLPQYAAQAAGINVDIHRITSSTLQNEMSVPIALAHILPVGIKGLLAMVVIFLSITCHDTYMHSWGAIFVQDVLIPWRGKALEPDEHVRWLRFSIFFVAVFAFFFSLFYVETDKILFFQAITGTIWLGGAGAVMIGGLYSRFGTTAGAYAAMIAGAVLGIGGLVIPNIWEAHHATKFPINGQWISLISSGVAIALYIGISMITGGVRSPFNLEKMLHRGIYAVDPHEHEVKSVGKSRWREMLGMGSEFSKGDRFLAILFAVWTFGWWAVFIGVCVAHFAFNAIPDQFWAPFWKVYLILLLAQCVPAAIWFTIGGVKDIKDLLQRLETAKRDPLDDGRVAHEDIPASSAPAGLGDEEKTLAGIS</sequence>
<evidence type="ECO:0000256" key="7">
    <source>
        <dbReference type="SAM" id="MobiDB-lite"/>
    </source>
</evidence>
<evidence type="ECO:0000256" key="8">
    <source>
        <dbReference type="SAM" id="Phobius"/>
    </source>
</evidence>
<name>A0A402CSR3_9BACT</name>
<evidence type="ECO:0000256" key="2">
    <source>
        <dbReference type="ARBA" id="ARBA00006434"/>
    </source>
</evidence>
<dbReference type="InterPro" id="IPR038377">
    <property type="entry name" value="Na/Glc_symporter_sf"/>
</dbReference>
<comment type="similarity">
    <text evidence="2">Belongs to the sodium:solute symporter (SSF) (TC 2.A.21) family.</text>
</comment>
<accession>A0A402CSR3</accession>
<feature type="transmembrane region" description="Helical" evidence="8">
    <location>
        <begin position="247"/>
        <end position="271"/>
    </location>
</feature>
<dbReference type="InterPro" id="IPR050277">
    <property type="entry name" value="Sodium:Solute_Symporter"/>
</dbReference>
<evidence type="ECO:0000256" key="5">
    <source>
        <dbReference type="ARBA" id="ARBA00022989"/>
    </source>
</evidence>
<feature type="transmembrane region" description="Helical" evidence="8">
    <location>
        <begin position="6"/>
        <end position="24"/>
    </location>
</feature>
<dbReference type="PROSITE" id="PS50283">
    <property type="entry name" value="NA_SOLUT_SYMP_3"/>
    <property type="match status" value="1"/>
</dbReference>
<dbReference type="InterPro" id="IPR001734">
    <property type="entry name" value="Na/solute_symporter"/>
</dbReference>
<feature type="transmembrane region" description="Helical" evidence="8">
    <location>
        <begin position="194"/>
        <end position="215"/>
    </location>
</feature>
<dbReference type="Gene3D" id="1.20.1730.10">
    <property type="entry name" value="Sodium/glucose cotransporter"/>
    <property type="match status" value="1"/>
</dbReference>
<evidence type="ECO:0000256" key="3">
    <source>
        <dbReference type="ARBA" id="ARBA00022448"/>
    </source>
</evidence>
<keyword evidence="4 8" id="KW-0812">Transmembrane</keyword>
<evidence type="ECO:0000256" key="1">
    <source>
        <dbReference type="ARBA" id="ARBA00004141"/>
    </source>
</evidence>
<dbReference type="EMBL" id="AP025739">
    <property type="protein sequence ID" value="BDI30984.1"/>
    <property type="molecule type" value="Genomic_DNA"/>
</dbReference>
<organism evidence="9 10">
    <name type="scientific">Capsulimonas corticalis</name>
    <dbReference type="NCBI Taxonomy" id="2219043"/>
    <lineage>
        <taxon>Bacteria</taxon>
        <taxon>Bacillati</taxon>
        <taxon>Armatimonadota</taxon>
        <taxon>Armatimonadia</taxon>
        <taxon>Capsulimonadales</taxon>
        <taxon>Capsulimonadaceae</taxon>
        <taxon>Capsulimonas</taxon>
    </lineage>
</organism>
<feature type="transmembrane region" description="Helical" evidence="8">
    <location>
        <begin position="399"/>
        <end position="419"/>
    </location>
</feature>
<keyword evidence="5 8" id="KW-1133">Transmembrane helix</keyword>
<evidence type="ECO:0000313" key="10">
    <source>
        <dbReference type="Proteomes" id="UP000287394"/>
    </source>
</evidence>